<dbReference type="AlphaFoldDB" id="A0A1Y5Q6C6"/>
<gene>
    <name evidence="2" type="ORF">STPYR_12734</name>
</gene>
<organism evidence="2">
    <name type="scientific">uncultured Stenotrophomonas sp</name>
    <dbReference type="NCBI Taxonomy" id="165438"/>
    <lineage>
        <taxon>Bacteria</taxon>
        <taxon>Pseudomonadati</taxon>
        <taxon>Pseudomonadota</taxon>
        <taxon>Gammaproteobacteria</taxon>
        <taxon>Lysobacterales</taxon>
        <taxon>Lysobacteraceae</taxon>
        <taxon>Stenotrophomonas</taxon>
        <taxon>environmental samples</taxon>
    </lineage>
</organism>
<dbReference type="Pfam" id="PF05036">
    <property type="entry name" value="SPOR"/>
    <property type="match status" value="1"/>
</dbReference>
<name>A0A1Y5Q6C6_9GAMM</name>
<evidence type="ECO:0000259" key="1">
    <source>
        <dbReference type="PROSITE" id="PS51724"/>
    </source>
</evidence>
<reference evidence="2" key="1">
    <citation type="submission" date="2016-03" db="EMBL/GenBank/DDBJ databases">
        <authorList>
            <person name="Ploux O."/>
        </authorList>
    </citation>
    <scope>NUCLEOTIDE SEQUENCE</scope>
    <source>
        <strain evidence="2">UC10</strain>
    </source>
</reference>
<dbReference type="EMBL" id="FLTS01000001">
    <property type="protein sequence ID" value="SBV37791.1"/>
    <property type="molecule type" value="Genomic_DNA"/>
</dbReference>
<dbReference type="InterPro" id="IPR007730">
    <property type="entry name" value="SPOR-like_dom"/>
</dbReference>
<accession>A0A1Y5Q6C6</accession>
<evidence type="ECO:0000313" key="2">
    <source>
        <dbReference type="EMBL" id="SBV37791.1"/>
    </source>
</evidence>
<dbReference type="GO" id="GO:0042834">
    <property type="term" value="F:peptidoglycan binding"/>
    <property type="evidence" value="ECO:0007669"/>
    <property type="project" value="InterPro"/>
</dbReference>
<proteinExistence type="predicted"/>
<protein>
    <recommendedName>
        <fullName evidence="1">SPOR domain-containing protein</fullName>
    </recommendedName>
</protein>
<dbReference type="SUPFAM" id="SSF110997">
    <property type="entry name" value="Sporulation related repeat"/>
    <property type="match status" value="1"/>
</dbReference>
<dbReference type="Gene3D" id="3.30.70.1070">
    <property type="entry name" value="Sporulation related repeat"/>
    <property type="match status" value="1"/>
</dbReference>
<dbReference type="PROSITE" id="PS51724">
    <property type="entry name" value="SPOR"/>
    <property type="match status" value="1"/>
</dbReference>
<feature type="domain" description="SPOR" evidence="1">
    <location>
        <begin position="72"/>
        <end position="151"/>
    </location>
</feature>
<sequence length="229" mass="24018">MLNRFLIVVLAILNVGVALWWMAPRAPEPLPPEPAETGVARLELVSPEVLQAAAAAAVPPAAEAADPPAAAADTSTERCLSLGPFTDKAQAQAAVATLGADLLRSHLREVPPRAASSYRVILPPAATREEAQATAKRIADAGFGDYFIMGQGEEANAIALGQYRSREGAERRQATLVEAGFPAQLRASGGEEASSWWLDAAHAGTVPAAALQRRSGAARQQVLDCARLR</sequence>
<dbReference type="InterPro" id="IPR036680">
    <property type="entry name" value="SPOR-like_sf"/>
</dbReference>